<keyword evidence="1 2" id="KW-0193">Cuticle</keyword>
<feature type="chain" id="PRO_5043923496" evidence="3">
    <location>
        <begin position="19"/>
        <end position="152"/>
    </location>
</feature>
<dbReference type="PRINTS" id="PR00947">
    <property type="entry name" value="CUTICLE"/>
</dbReference>
<dbReference type="Proteomes" id="UP001458880">
    <property type="component" value="Unassembled WGS sequence"/>
</dbReference>
<evidence type="ECO:0000313" key="4">
    <source>
        <dbReference type="EMBL" id="KAK9712323.1"/>
    </source>
</evidence>
<evidence type="ECO:0000256" key="2">
    <source>
        <dbReference type="PROSITE-ProRule" id="PRU00497"/>
    </source>
</evidence>
<evidence type="ECO:0000256" key="3">
    <source>
        <dbReference type="SAM" id="SignalP"/>
    </source>
</evidence>
<dbReference type="GO" id="GO:0031012">
    <property type="term" value="C:extracellular matrix"/>
    <property type="evidence" value="ECO:0007669"/>
    <property type="project" value="TreeGrafter"/>
</dbReference>
<name>A0AAW1K3Z5_POPJA</name>
<evidence type="ECO:0000256" key="1">
    <source>
        <dbReference type="ARBA" id="ARBA00022460"/>
    </source>
</evidence>
<feature type="signal peptide" evidence="3">
    <location>
        <begin position="1"/>
        <end position="18"/>
    </location>
</feature>
<gene>
    <name evidence="4" type="ORF">QE152_g24939</name>
</gene>
<organism evidence="4 5">
    <name type="scientific">Popillia japonica</name>
    <name type="common">Japanese beetle</name>
    <dbReference type="NCBI Taxonomy" id="7064"/>
    <lineage>
        <taxon>Eukaryota</taxon>
        <taxon>Metazoa</taxon>
        <taxon>Ecdysozoa</taxon>
        <taxon>Arthropoda</taxon>
        <taxon>Hexapoda</taxon>
        <taxon>Insecta</taxon>
        <taxon>Pterygota</taxon>
        <taxon>Neoptera</taxon>
        <taxon>Endopterygota</taxon>
        <taxon>Coleoptera</taxon>
        <taxon>Polyphaga</taxon>
        <taxon>Scarabaeiformia</taxon>
        <taxon>Scarabaeidae</taxon>
        <taxon>Rutelinae</taxon>
        <taxon>Popillia</taxon>
    </lineage>
</organism>
<dbReference type="InterPro" id="IPR000618">
    <property type="entry name" value="Insect_cuticle"/>
</dbReference>
<dbReference type="GO" id="GO:0005615">
    <property type="term" value="C:extracellular space"/>
    <property type="evidence" value="ECO:0007669"/>
    <property type="project" value="TreeGrafter"/>
</dbReference>
<dbReference type="InterPro" id="IPR051217">
    <property type="entry name" value="Insect_Cuticle_Struc_Prot"/>
</dbReference>
<dbReference type="Pfam" id="PF00379">
    <property type="entry name" value="Chitin_bind_4"/>
    <property type="match status" value="1"/>
</dbReference>
<dbReference type="InterPro" id="IPR031311">
    <property type="entry name" value="CHIT_BIND_RR_consensus"/>
</dbReference>
<dbReference type="GO" id="GO:0042302">
    <property type="term" value="F:structural constituent of cuticle"/>
    <property type="evidence" value="ECO:0007669"/>
    <property type="project" value="UniProtKB-UniRule"/>
</dbReference>
<keyword evidence="5" id="KW-1185">Reference proteome</keyword>
<sequence>MFKITVALLVVCVAHAFAGGVSWGGSGGLGRGLGLLDDRRGGWGDNDGGWGGNGGGWGHGRVDYYSPPKYAFDYGVRDGHTGDNKQQSEVRHGDVVEGEYSLHEPDGTLRIVRYQADDKNGFNAKVIRKGPAVHPAVYGRGDWDDGRRGGKW</sequence>
<dbReference type="PANTHER" id="PTHR12236">
    <property type="entry name" value="STRUCTURAL CONTITUENT OF CUTICLE"/>
    <property type="match status" value="1"/>
</dbReference>
<dbReference type="PROSITE" id="PS51155">
    <property type="entry name" value="CHIT_BIND_RR_2"/>
    <property type="match status" value="1"/>
</dbReference>
<protein>
    <submittedName>
        <fullName evidence="4">Insect cuticle protein</fullName>
    </submittedName>
</protein>
<evidence type="ECO:0000313" key="5">
    <source>
        <dbReference type="Proteomes" id="UP001458880"/>
    </source>
</evidence>
<dbReference type="PROSITE" id="PS00233">
    <property type="entry name" value="CHIT_BIND_RR_1"/>
    <property type="match status" value="1"/>
</dbReference>
<keyword evidence="3" id="KW-0732">Signal</keyword>
<dbReference type="AlphaFoldDB" id="A0AAW1K3Z5"/>
<accession>A0AAW1K3Z5</accession>
<dbReference type="PANTHER" id="PTHR12236:SF76">
    <property type="entry name" value="ADULT-SPECIFIC CUTICULAR PROTEIN ACP-20-LIKE PROTEIN"/>
    <property type="match status" value="1"/>
</dbReference>
<reference evidence="4 5" key="1">
    <citation type="journal article" date="2024" name="BMC Genomics">
        <title>De novo assembly and annotation of Popillia japonica's genome with initial clues to its potential as an invasive pest.</title>
        <authorList>
            <person name="Cucini C."/>
            <person name="Boschi S."/>
            <person name="Funari R."/>
            <person name="Cardaioli E."/>
            <person name="Iannotti N."/>
            <person name="Marturano G."/>
            <person name="Paoli F."/>
            <person name="Bruttini M."/>
            <person name="Carapelli A."/>
            <person name="Frati F."/>
            <person name="Nardi F."/>
        </authorList>
    </citation>
    <scope>NUCLEOTIDE SEQUENCE [LARGE SCALE GENOMIC DNA]</scope>
    <source>
        <strain evidence="4">DMR45628</strain>
    </source>
</reference>
<dbReference type="EMBL" id="JASPKY010000265">
    <property type="protein sequence ID" value="KAK9712323.1"/>
    <property type="molecule type" value="Genomic_DNA"/>
</dbReference>
<proteinExistence type="predicted"/>
<comment type="caution">
    <text evidence="4">The sequence shown here is derived from an EMBL/GenBank/DDBJ whole genome shotgun (WGS) entry which is preliminary data.</text>
</comment>